<accession>A0A0L0UJX9</accession>
<evidence type="ECO:0000313" key="2">
    <source>
        <dbReference type="EMBL" id="KNE87255.1"/>
    </source>
</evidence>
<organism evidence="2 3">
    <name type="scientific">Puccinia striiformis f. sp. tritici PST-78</name>
    <dbReference type="NCBI Taxonomy" id="1165861"/>
    <lineage>
        <taxon>Eukaryota</taxon>
        <taxon>Fungi</taxon>
        <taxon>Dikarya</taxon>
        <taxon>Basidiomycota</taxon>
        <taxon>Pucciniomycotina</taxon>
        <taxon>Pucciniomycetes</taxon>
        <taxon>Pucciniales</taxon>
        <taxon>Pucciniaceae</taxon>
        <taxon>Puccinia</taxon>
    </lineage>
</organism>
<gene>
    <name evidence="2" type="ORF">PSTG_19364</name>
</gene>
<name>A0A0L0UJX9_9BASI</name>
<keyword evidence="3" id="KW-1185">Reference proteome</keyword>
<evidence type="ECO:0000256" key="1">
    <source>
        <dbReference type="SAM" id="MobiDB-lite"/>
    </source>
</evidence>
<proteinExistence type="predicted"/>
<dbReference type="AlphaFoldDB" id="A0A0L0UJX9"/>
<feature type="compositionally biased region" description="Basic and acidic residues" evidence="1">
    <location>
        <begin position="118"/>
        <end position="132"/>
    </location>
</feature>
<dbReference type="Proteomes" id="UP000054564">
    <property type="component" value="Unassembled WGS sequence"/>
</dbReference>
<feature type="region of interest" description="Disordered" evidence="1">
    <location>
        <begin position="116"/>
        <end position="143"/>
    </location>
</feature>
<evidence type="ECO:0000313" key="3">
    <source>
        <dbReference type="Proteomes" id="UP000054564"/>
    </source>
</evidence>
<reference evidence="3" key="1">
    <citation type="submission" date="2014-03" db="EMBL/GenBank/DDBJ databases">
        <title>The Genome Sequence of Puccinia striiformis f. sp. tritici PST-78.</title>
        <authorList>
            <consortium name="The Broad Institute Genome Sequencing Platform"/>
            <person name="Cuomo C."/>
            <person name="Hulbert S."/>
            <person name="Chen X."/>
            <person name="Walker B."/>
            <person name="Young S.K."/>
            <person name="Zeng Q."/>
            <person name="Gargeya S."/>
            <person name="Fitzgerald M."/>
            <person name="Haas B."/>
            <person name="Abouelleil A."/>
            <person name="Alvarado L."/>
            <person name="Arachchi H.M."/>
            <person name="Berlin A.M."/>
            <person name="Chapman S.B."/>
            <person name="Goldberg J."/>
            <person name="Griggs A."/>
            <person name="Gujja S."/>
            <person name="Hansen M."/>
            <person name="Howarth C."/>
            <person name="Imamovic A."/>
            <person name="Larimer J."/>
            <person name="McCowan C."/>
            <person name="Montmayeur A."/>
            <person name="Murphy C."/>
            <person name="Neiman D."/>
            <person name="Pearson M."/>
            <person name="Priest M."/>
            <person name="Roberts A."/>
            <person name="Saif S."/>
            <person name="Shea T."/>
            <person name="Sisk P."/>
            <person name="Sykes S."/>
            <person name="Wortman J."/>
            <person name="Nusbaum C."/>
            <person name="Birren B."/>
        </authorList>
    </citation>
    <scope>NUCLEOTIDE SEQUENCE [LARGE SCALE GENOMIC DNA]</scope>
    <source>
        <strain evidence="3">race PST-78</strain>
    </source>
</reference>
<protein>
    <submittedName>
        <fullName evidence="2">Uncharacterized protein</fullName>
    </submittedName>
</protein>
<comment type="caution">
    <text evidence="2">The sequence shown here is derived from an EMBL/GenBank/DDBJ whole genome shotgun (WGS) entry which is preliminary data.</text>
</comment>
<sequence>MIDLFGSPPLLVNGTMLTLEHVMQRLEIIENKVATVELIENLDKKIHNQITQYGSKVGVSLKNIKEKEPIVNERINQDSTRIDKLEGIITNLGTAFSSVKNTPSPPTKIAKLMYVPKNKGESSSKETADLKSRSIHPNPFCYH</sequence>
<dbReference type="EMBL" id="AJIL01006106">
    <property type="protein sequence ID" value="KNE87255.1"/>
    <property type="molecule type" value="Genomic_DNA"/>
</dbReference>